<dbReference type="PANTHER" id="PTHR47933">
    <property type="entry name" value="PENTATRICOPEPTIDE REPEAT-CONTAINING PROTEIN 1, MITOCHONDRIAL"/>
    <property type="match status" value="1"/>
</dbReference>
<evidence type="ECO:0000259" key="9">
    <source>
        <dbReference type="PROSITE" id="PS51294"/>
    </source>
</evidence>
<dbReference type="PROSITE" id="PS51375">
    <property type="entry name" value="PPR"/>
    <property type="match status" value="3"/>
</dbReference>
<keyword evidence="6" id="KW-0539">Nucleus</keyword>
<dbReference type="GO" id="GO:0003677">
    <property type="term" value="F:DNA binding"/>
    <property type="evidence" value="ECO:0007669"/>
    <property type="project" value="InterPro"/>
</dbReference>
<evidence type="ECO:0000313" key="11">
    <source>
        <dbReference type="Proteomes" id="UP000682877"/>
    </source>
</evidence>
<dbReference type="InterPro" id="IPR051240">
    <property type="entry name" value="Mito_RNA-Proc/Resp"/>
</dbReference>
<comment type="subcellular location">
    <subcellularLocation>
        <location evidence="1">Nucleus</location>
    </subcellularLocation>
</comment>
<feature type="repeat" description="PPR" evidence="7">
    <location>
        <begin position="336"/>
        <end position="370"/>
    </location>
</feature>
<dbReference type="InterPro" id="IPR011990">
    <property type="entry name" value="TPR-like_helical_dom_sf"/>
</dbReference>
<feature type="repeat" description="PPR" evidence="7">
    <location>
        <begin position="371"/>
        <end position="405"/>
    </location>
</feature>
<sequence>MAWIPPWTRDDDKRFELALVIFPEGSPSFLENIAQLLQKPLGLVKYHYDALVYDVALVESGKYALPKYPDDDNVSLTEATQSKHGIPWTEEEHRLFLDGLNKYGKGAWSMISREFVKTRTKIQVASHAQNSAMASMFKPMAAKSQKTFILLANLIKVPPLKAFSLLNSPNFHGLQHTHESISILLRLLLSGNLYSHAQSLLLQVISGKIQSQFFTSSSLLHYLTESETSKTNIRLYEVIINAYVQSQSLDSSISYSNEMVDKGFVLGSNCFNNLLTFVVGSSSFNQWWCFFNESKSKVVLDVYSFGIVIKGCCEAGEIEKSFDLLVELREFGFSPNVVIYTSLIDGCCKKGEIEKAKDLFFEMGKFGLVANEWTYTVLIHGLFKNGIKKQGFEMYEKMQEDGVFPNLYTVLITV</sequence>
<dbReference type="InterPro" id="IPR006447">
    <property type="entry name" value="Myb_dom_plants"/>
</dbReference>
<dbReference type="InterPro" id="IPR002885">
    <property type="entry name" value="PPR_rpt"/>
</dbReference>
<dbReference type="InterPro" id="IPR009057">
    <property type="entry name" value="Homeodomain-like_sf"/>
</dbReference>
<dbReference type="Pfam" id="PF00249">
    <property type="entry name" value="Myb_DNA-binding"/>
    <property type="match status" value="1"/>
</dbReference>
<evidence type="ECO:0000313" key="10">
    <source>
        <dbReference type="EMBL" id="CAE5981273.1"/>
    </source>
</evidence>
<feature type="domain" description="HTH myb-type" evidence="9">
    <location>
        <begin position="80"/>
        <end position="136"/>
    </location>
</feature>
<dbReference type="Pfam" id="PF13041">
    <property type="entry name" value="PPR_2"/>
    <property type="match status" value="1"/>
</dbReference>
<evidence type="ECO:0000256" key="4">
    <source>
        <dbReference type="ARBA" id="ARBA00023015"/>
    </source>
</evidence>
<dbReference type="InterPro" id="IPR001005">
    <property type="entry name" value="SANT/Myb"/>
</dbReference>
<keyword evidence="3" id="KW-0677">Repeat</keyword>
<organism evidence="10 11">
    <name type="scientific">Arabidopsis arenosa</name>
    <name type="common">Sand rock-cress</name>
    <name type="synonym">Cardaminopsis arenosa</name>
    <dbReference type="NCBI Taxonomy" id="38785"/>
    <lineage>
        <taxon>Eukaryota</taxon>
        <taxon>Viridiplantae</taxon>
        <taxon>Streptophyta</taxon>
        <taxon>Embryophyta</taxon>
        <taxon>Tracheophyta</taxon>
        <taxon>Spermatophyta</taxon>
        <taxon>Magnoliopsida</taxon>
        <taxon>eudicotyledons</taxon>
        <taxon>Gunneridae</taxon>
        <taxon>Pentapetalae</taxon>
        <taxon>rosids</taxon>
        <taxon>malvids</taxon>
        <taxon>Brassicales</taxon>
        <taxon>Brassicaceae</taxon>
        <taxon>Camelineae</taxon>
        <taxon>Arabidopsis</taxon>
    </lineage>
</organism>
<comment type="similarity">
    <text evidence="2">Belongs to the PPR family. P subfamily.</text>
</comment>
<evidence type="ECO:0000256" key="6">
    <source>
        <dbReference type="ARBA" id="ARBA00023242"/>
    </source>
</evidence>
<keyword evidence="5" id="KW-0804">Transcription</keyword>
<dbReference type="EMBL" id="LR999453">
    <property type="protein sequence ID" value="CAE5981273.1"/>
    <property type="molecule type" value="Genomic_DNA"/>
</dbReference>
<protein>
    <submittedName>
        <fullName evidence="10">Uncharacterized protein</fullName>
    </submittedName>
</protein>
<dbReference type="AlphaFoldDB" id="A0A8S2A394"/>
<accession>A0A8S2A394</accession>
<dbReference type="InterPro" id="IPR017930">
    <property type="entry name" value="Myb_dom"/>
</dbReference>
<dbReference type="GO" id="GO:0003729">
    <property type="term" value="F:mRNA binding"/>
    <property type="evidence" value="ECO:0007669"/>
    <property type="project" value="TreeGrafter"/>
</dbReference>
<dbReference type="SUPFAM" id="SSF46689">
    <property type="entry name" value="Homeodomain-like"/>
    <property type="match status" value="1"/>
</dbReference>
<dbReference type="GO" id="GO:0005634">
    <property type="term" value="C:nucleus"/>
    <property type="evidence" value="ECO:0007669"/>
    <property type="project" value="UniProtKB-SubCell"/>
</dbReference>
<dbReference type="PROSITE" id="PS50090">
    <property type="entry name" value="MYB_LIKE"/>
    <property type="match status" value="1"/>
</dbReference>
<dbReference type="NCBIfam" id="TIGR01557">
    <property type="entry name" value="myb_SHAQKYF"/>
    <property type="match status" value="1"/>
</dbReference>
<feature type="domain" description="Myb-like" evidence="8">
    <location>
        <begin position="87"/>
        <end position="132"/>
    </location>
</feature>
<dbReference type="PROSITE" id="PS51294">
    <property type="entry name" value="HTH_MYB"/>
    <property type="match status" value="1"/>
</dbReference>
<dbReference type="CDD" id="cd00167">
    <property type="entry name" value="SANT"/>
    <property type="match status" value="1"/>
</dbReference>
<evidence type="ECO:0000256" key="5">
    <source>
        <dbReference type="ARBA" id="ARBA00023163"/>
    </source>
</evidence>
<gene>
    <name evidence="10" type="ORF">AARE701A_LOCUS8560</name>
</gene>
<evidence type="ECO:0000259" key="8">
    <source>
        <dbReference type="PROSITE" id="PS50090"/>
    </source>
</evidence>
<evidence type="ECO:0000256" key="2">
    <source>
        <dbReference type="ARBA" id="ARBA00007626"/>
    </source>
</evidence>
<dbReference type="PANTHER" id="PTHR47933:SF11">
    <property type="entry name" value="PENTATRICOPEPTIDE REPEAT-CONTAINING PROTEIN 2"/>
    <property type="match status" value="1"/>
</dbReference>
<dbReference type="Pfam" id="PF01535">
    <property type="entry name" value="PPR"/>
    <property type="match status" value="1"/>
</dbReference>
<proteinExistence type="inferred from homology"/>
<dbReference type="Gene3D" id="1.25.40.10">
    <property type="entry name" value="Tetratricopeptide repeat domain"/>
    <property type="match status" value="1"/>
</dbReference>
<dbReference type="Gene3D" id="1.10.10.60">
    <property type="entry name" value="Homeodomain-like"/>
    <property type="match status" value="2"/>
</dbReference>
<feature type="repeat" description="PPR" evidence="7">
    <location>
        <begin position="301"/>
        <end position="335"/>
    </location>
</feature>
<keyword evidence="11" id="KW-1185">Reference proteome</keyword>
<dbReference type="NCBIfam" id="TIGR00756">
    <property type="entry name" value="PPR"/>
    <property type="match status" value="3"/>
</dbReference>
<evidence type="ECO:0000256" key="1">
    <source>
        <dbReference type="ARBA" id="ARBA00004123"/>
    </source>
</evidence>
<dbReference type="SMART" id="SM00717">
    <property type="entry name" value="SANT"/>
    <property type="match status" value="2"/>
</dbReference>
<dbReference type="Proteomes" id="UP000682877">
    <property type="component" value="Chromosome 3"/>
</dbReference>
<evidence type="ECO:0000256" key="3">
    <source>
        <dbReference type="ARBA" id="ARBA00022737"/>
    </source>
</evidence>
<name>A0A8S2A394_ARAAE</name>
<reference evidence="10" key="1">
    <citation type="submission" date="2021-01" db="EMBL/GenBank/DDBJ databases">
        <authorList>
            <person name="Bezrukov I."/>
        </authorList>
    </citation>
    <scope>NUCLEOTIDE SEQUENCE</scope>
</reference>
<keyword evidence="4" id="KW-0805">Transcription regulation</keyword>
<evidence type="ECO:0000256" key="7">
    <source>
        <dbReference type="PROSITE-ProRule" id="PRU00708"/>
    </source>
</evidence>